<evidence type="ECO:0000313" key="3">
    <source>
        <dbReference type="Proteomes" id="UP000677803"/>
    </source>
</evidence>
<keyword evidence="3" id="KW-1185">Reference proteome</keyword>
<name>A0A8S4AN38_9TELE</name>
<dbReference type="AlphaFoldDB" id="A0A8S4AN38"/>
<organism evidence="2 3">
    <name type="scientific">Menidia menidia</name>
    <name type="common">Atlantic silverside</name>
    <dbReference type="NCBI Taxonomy" id="238744"/>
    <lineage>
        <taxon>Eukaryota</taxon>
        <taxon>Metazoa</taxon>
        <taxon>Chordata</taxon>
        <taxon>Craniata</taxon>
        <taxon>Vertebrata</taxon>
        <taxon>Euteleostomi</taxon>
        <taxon>Actinopterygii</taxon>
        <taxon>Neopterygii</taxon>
        <taxon>Teleostei</taxon>
        <taxon>Neoteleostei</taxon>
        <taxon>Acanthomorphata</taxon>
        <taxon>Ovalentaria</taxon>
        <taxon>Atherinomorphae</taxon>
        <taxon>Atheriniformes</taxon>
        <taxon>Atherinopsidae</taxon>
        <taxon>Menidiinae</taxon>
        <taxon>Menidia</taxon>
    </lineage>
</organism>
<dbReference type="Proteomes" id="UP000677803">
    <property type="component" value="Unassembled WGS sequence"/>
</dbReference>
<gene>
    <name evidence="2" type="ORF">MMEN_LOCUS4546</name>
</gene>
<dbReference type="EMBL" id="CAJRST010003335">
    <property type="protein sequence ID" value="CAG5867772.1"/>
    <property type="molecule type" value="Genomic_DNA"/>
</dbReference>
<feature type="compositionally biased region" description="Basic and acidic residues" evidence="1">
    <location>
        <begin position="31"/>
        <end position="66"/>
    </location>
</feature>
<proteinExistence type="predicted"/>
<dbReference type="OrthoDB" id="8793015at2759"/>
<feature type="region of interest" description="Disordered" evidence="1">
    <location>
        <begin position="31"/>
        <end position="79"/>
    </location>
</feature>
<comment type="caution">
    <text evidence="2">The sequence shown here is derived from an EMBL/GenBank/DDBJ whole genome shotgun (WGS) entry which is preliminary data.</text>
</comment>
<sequence length="172" mass="18883">MSVPDVATAALCARELRQIGDKLFWRYKLLEDPGKTQEGPRRDPGRTQEGSRGDPGRTHSAREGPSRDPGGIQEGPPQARVTVVLGVCDRFLDGIRAGKMEGRGLTMEERTRGLGVFSNGQPTNQRPGEETSVRLQLVHPVMSSLNVNPLFETETEAFRRHSATPTTTKHPS</sequence>
<protein>
    <submittedName>
        <fullName evidence="2">(Atlantic silverside) hypothetical protein</fullName>
    </submittedName>
</protein>
<evidence type="ECO:0000256" key="1">
    <source>
        <dbReference type="SAM" id="MobiDB-lite"/>
    </source>
</evidence>
<reference evidence="2" key="1">
    <citation type="submission" date="2021-05" db="EMBL/GenBank/DDBJ databases">
        <authorList>
            <person name="Tigano A."/>
        </authorList>
    </citation>
    <scope>NUCLEOTIDE SEQUENCE</scope>
</reference>
<evidence type="ECO:0000313" key="2">
    <source>
        <dbReference type="EMBL" id="CAG5867772.1"/>
    </source>
</evidence>
<accession>A0A8S4AN38</accession>